<dbReference type="EMBL" id="LFOD01000001">
    <property type="protein sequence ID" value="KMV20577.1"/>
    <property type="molecule type" value="Genomic_DNA"/>
</dbReference>
<dbReference type="SUPFAM" id="SSF54373">
    <property type="entry name" value="FAD-linked reductases, C-terminal domain"/>
    <property type="match status" value="1"/>
</dbReference>
<dbReference type="RefSeq" id="WP_019344348.1">
    <property type="nucleotide sequence ID" value="NZ_AGSZ01000142.1"/>
</dbReference>
<comment type="caution">
    <text evidence="4">The sequence shown here is derived from an EMBL/GenBank/DDBJ whole genome shotgun (WGS) entry which is preliminary data.</text>
</comment>
<evidence type="ECO:0000313" key="5">
    <source>
        <dbReference type="Proteomes" id="UP000037594"/>
    </source>
</evidence>
<accession>A0A0J8UI48</accession>
<dbReference type="NCBIfam" id="NF005720">
    <property type="entry name" value="PRK07538.1"/>
    <property type="match status" value="1"/>
</dbReference>
<gene>
    <name evidence="4" type="ORF">ACT17_02685</name>
</gene>
<proteinExistence type="predicted"/>
<evidence type="ECO:0000313" key="4">
    <source>
        <dbReference type="EMBL" id="KMV20577.1"/>
    </source>
</evidence>
<dbReference type="GO" id="GO:0071949">
    <property type="term" value="F:FAD binding"/>
    <property type="evidence" value="ECO:0007669"/>
    <property type="project" value="InterPro"/>
</dbReference>
<keyword evidence="2" id="KW-0503">Monooxygenase</keyword>
<dbReference type="PANTHER" id="PTHR13789:SF268">
    <property type="entry name" value="5-METHYLPHENAZINE-1-CARBOXYLATE 1-MONOOXYGENASE"/>
    <property type="match status" value="1"/>
</dbReference>
<dbReference type="PANTHER" id="PTHR13789">
    <property type="entry name" value="MONOOXYGENASE"/>
    <property type="match status" value="1"/>
</dbReference>
<evidence type="ECO:0000256" key="2">
    <source>
        <dbReference type="ARBA" id="ARBA00023033"/>
    </source>
</evidence>
<dbReference type="Gene3D" id="3.30.9.30">
    <property type="match status" value="1"/>
</dbReference>
<dbReference type="Proteomes" id="UP000037594">
    <property type="component" value="Unassembled WGS sequence"/>
</dbReference>
<dbReference type="PRINTS" id="PR00420">
    <property type="entry name" value="RNGMNOXGNASE"/>
</dbReference>
<evidence type="ECO:0000256" key="1">
    <source>
        <dbReference type="ARBA" id="ARBA00023002"/>
    </source>
</evidence>
<dbReference type="InterPro" id="IPR036188">
    <property type="entry name" value="FAD/NAD-bd_sf"/>
</dbReference>
<evidence type="ECO:0000259" key="3">
    <source>
        <dbReference type="Pfam" id="PF01494"/>
    </source>
</evidence>
<feature type="domain" description="FAD-binding" evidence="3">
    <location>
        <begin position="5"/>
        <end position="325"/>
    </location>
</feature>
<sequence>MSAYPIVIAGAGIGGLATALALHARGFQVTVLDRTRELRPLGVGINLLPHAVRELFELGLGEGLVAMSATPAVIDFYRSDGALLFREPRGIEGGYGYPQCSVHRGRLQMLLLDAVRARLGRDSVRTEAAVTDFDETDEQVRVTTRRGEFMAEVLIGADGVHSIVRRRLHPGPDPLAWSGVRMFRGASRIRPFLDGRTMAIVKGTDGVELVVYPIGDDLVNWVLQVTETAPGPLPGDANWNTRVDPAAVLAPMSGWNLDWLDPAELVNRSDAVFEYPMVDREPLPHWGTRRVTLLGDAAHPMYPVGANGGSQAILDARALADELAAGHGIAGYEARRIPETAAVVHANREMHAASPDELARVTAAYRRNTFADRSSR</sequence>
<dbReference type="GO" id="GO:0004497">
    <property type="term" value="F:monooxygenase activity"/>
    <property type="evidence" value="ECO:0007669"/>
    <property type="project" value="UniProtKB-KW"/>
</dbReference>
<dbReference type="OrthoDB" id="4568714at2"/>
<reference evidence="4 5" key="1">
    <citation type="submission" date="2015-06" db="EMBL/GenBank/DDBJ databases">
        <title>Genome sequence of Mycobacterium conceptionense strain MLE.</title>
        <authorList>
            <person name="Greninger A.L."/>
            <person name="Cunningham G."/>
            <person name="Chiu C.Y."/>
            <person name="Miller S."/>
        </authorList>
    </citation>
    <scope>NUCLEOTIDE SEQUENCE [LARGE SCALE GENOMIC DNA]</scope>
    <source>
        <strain evidence="4 5">MLE</strain>
    </source>
</reference>
<dbReference type="PATRIC" id="fig|451644.5.peg.540"/>
<organism evidence="4 5">
    <name type="scientific">Mycolicibacterium conceptionense</name>
    <dbReference type="NCBI Taxonomy" id="451644"/>
    <lineage>
        <taxon>Bacteria</taxon>
        <taxon>Bacillati</taxon>
        <taxon>Actinomycetota</taxon>
        <taxon>Actinomycetes</taxon>
        <taxon>Mycobacteriales</taxon>
        <taxon>Mycobacteriaceae</taxon>
        <taxon>Mycolicibacterium</taxon>
    </lineage>
</organism>
<name>A0A0J8UI48_9MYCO</name>
<dbReference type="SUPFAM" id="SSF51905">
    <property type="entry name" value="FAD/NAD(P)-binding domain"/>
    <property type="match status" value="1"/>
</dbReference>
<keyword evidence="1" id="KW-0560">Oxidoreductase</keyword>
<dbReference type="Pfam" id="PF01494">
    <property type="entry name" value="FAD_binding_3"/>
    <property type="match status" value="1"/>
</dbReference>
<dbReference type="Gene3D" id="3.50.50.60">
    <property type="entry name" value="FAD/NAD(P)-binding domain"/>
    <property type="match status" value="1"/>
</dbReference>
<dbReference type="AlphaFoldDB" id="A0A0J8UI48"/>
<dbReference type="InterPro" id="IPR050493">
    <property type="entry name" value="FAD-dep_Monooxygenase_BioMet"/>
</dbReference>
<dbReference type="InterPro" id="IPR002938">
    <property type="entry name" value="FAD-bd"/>
</dbReference>
<protein>
    <recommendedName>
        <fullName evidence="3">FAD-binding domain-containing protein</fullName>
    </recommendedName>
</protein>